<evidence type="ECO:0008006" key="4">
    <source>
        <dbReference type="Google" id="ProtNLM"/>
    </source>
</evidence>
<proteinExistence type="predicted"/>
<reference evidence="2 3" key="1">
    <citation type="submission" date="2024-02" db="EMBL/GenBank/DDBJ databases">
        <authorList>
            <person name="Chen Y."/>
            <person name="Shah S."/>
            <person name="Dougan E. K."/>
            <person name="Thang M."/>
            <person name="Chan C."/>
        </authorList>
    </citation>
    <scope>NUCLEOTIDE SEQUENCE [LARGE SCALE GENOMIC DNA]</scope>
</reference>
<accession>A0ABP0IYQ1</accession>
<feature type="region of interest" description="Disordered" evidence="1">
    <location>
        <begin position="449"/>
        <end position="495"/>
    </location>
</feature>
<organism evidence="2 3">
    <name type="scientific">Durusdinium trenchii</name>
    <dbReference type="NCBI Taxonomy" id="1381693"/>
    <lineage>
        <taxon>Eukaryota</taxon>
        <taxon>Sar</taxon>
        <taxon>Alveolata</taxon>
        <taxon>Dinophyceae</taxon>
        <taxon>Suessiales</taxon>
        <taxon>Symbiodiniaceae</taxon>
        <taxon>Durusdinium</taxon>
    </lineage>
</organism>
<evidence type="ECO:0000256" key="1">
    <source>
        <dbReference type="SAM" id="MobiDB-lite"/>
    </source>
</evidence>
<dbReference type="Proteomes" id="UP001642464">
    <property type="component" value="Unassembled WGS sequence"/>
</dbReference>
<gene>
    <name evidence="2" type="ORF">SCF082_LOCUS9366</name>
</gene>
<name>A0ABP0IYQ1_9DINO</name>
<evidence type="ECO:0000313" key="3">
    <source>
        <dbReference type="Proteomes" id="UP001642464"/>
    </source>
</evidence>
<sequence length="510" mass="55895">MPAAGGSAGRKLVSTKRLRGNVIEWFDKYGWIQANEAINHPQANRNGGRIYLQGEDVQDDLPGVGCAVTFFLYEDANGLGAMNVRPDSQAHVQRAQVGRPTPQSFAAQFPSPHQTAAAKARVKPVQYRGGYAPVMSGPVKSHEEVLQKVHSSLNKQVWKATGKIADREKDWDHTELCKRVVKYLYKGAQAPELLTLPWQQAAMQFIENAMRGYSNACAQKDWFFDMDLTSTFHMAFWEIFSGSGQSAQWPEVEAILNSKYEELMDDCLLEKAMWDSSGIFLPDNEPLRNKLYKGLKNGHEAALKEVSTIYLRDDLQRVEAFTRSWIHHSLGKAWQAAEQGGLMNHESAVMLFQELLAPYGEEHPFSCVPSALTKTIGRPPRDWDFLQEAVREFFLHWNNSGNNSGDAAPSYYKRRAGTKRPASPAGITPVTAGGTKRLWSGRGAFGAAETVGADPADGVDGADVAVNGENGADGPAPLEDAAAQGLEGEEEDPVSKALMEQVAAAEAGEA</sequence>
<comment type="caution">
    <text evidence="2">The sequence shown here is derived from an EMBL/GenBank/DDBJ whole genome shotgun (WGS) entry which is preliminary data.</text>
</comment>
<keyword evidence="3" id="KW-1185">Reference proteome</keyword>
<feature type="region of interest" description="Disordered" evidence="1">
    <location>
        <begin position="405"/>
        <end position="433"/>
    </location>
</feature>
<evidence type="ECO:0000313" key="2">
    <source>
        <dbReference type="EMBL" id="CAK9007236.1"/>
    </source>
</evidence>
<feature type="compositionally biased region" description="Low complexity" evidence="1">
    <location>
        <begin position="451"/>
        <end position="468"/>
    </location>
</feature>
<protein>
    <recommendedName>
        <fullName evidence="4">Defective in cullin neddylation protein</fullName>
    </recommendedName>
</protein>
<dbReference type="EMBL" id="CAXAMM010005446">
    <property type="protein sequence ID" value="CAK9007236.1"/>
    <property type="molecule type" value="Genomic_DNA"/>
</dbReference>